<reference evidence="3 4" key="1">
    <citation type="submission" date="2023-01" db="EMBL/GenBank/DDBJ databases">
        <title>Analysis of 21 Apiospora genomes using comparative genomics revels a genus with tremendous synthesis potential of carbohydrate active enzymes and secondary metabolites.</title>
        <authorList>
            <person name="Sorensen T."/>
        </authorList>
    </citation>
    <scope>NUCLEOTIDE SEQUENCE [LARGE SCALE GENOMIC DNA]</scope>
    <source>
        <strain evidence="3 4">CBS 83171</strain>
    </source>
</reference>
<accession>A0ABR1U8D6</accession>
<name>A0ABR1U8D6_9PEZI</name>
<feature type="region of interest" description="Disordered" evidence="1">
    <location>
        <begin position="274"/>
        <end position="293"/>
    </location>
</feature>
<evidence type="ECO:0000313" key="4">
    <source>
        <dbReference type="Proteomes" id="UP001446871"/>
    </source>
</evidence>
<feature type="domain" description="DUF7708" evidence="2">
    <location>
        <begin position="89"/>
        <end position="221"/>
    </location>
</feature>
<dbReference type="Pfam" id="PF24809">
    <property type="entry name" value="DUF7708"/>
    <property type="match status" value="1"/>
</dbReference>
<gene>
    <name evidence="3" type="ORF">PG996_013727</name>
</gene>
<dbReference type="Proteomes" id="UP001446871">
    <property type="component" value="Unassembled WGS sequence"/>
</dbReference>
<organism evidence="3 4">
    <name type="scientific">Apiospora saccharicola</name>
    <dbReference type="NCBI Taxonomy" id="335842"/>
    <lineage>
        <taxon>Eukaryota</taxon>
        <taxon>Fungi</taxon>
        <taxon>Dikarya</taxon>
        <taxon>Ascomycota</taxon>
        <taxon>Pezizomycotina</taxon>
        <taxon>Sordariomycetes</taxon>
        <taxon>Xylariomycetidae</taxon>
        <taxon>Amphisphaeriales</taxon>
        <taxon>Apiosporaceae</taxon>
        <taxon>Apiospora</taxon>
    </lineage>
</organism>
<keyword evidence="4" id="KW-1185">Reference proteome</keyword>
<protein>
    <recommendedName>
        <fullName evidence="2">DUF7708 domain-containing protein</fullName>
    </recommendedName>
</protein>
<evidence type="ECO:0000259" key="2">
    <source>
        <dbReference type="Pfam" id="PF24809"/>
    </source>
</evidence>
<dbReference type="InterPro" id="IPR056125">
    <property type="entry name" value="DUF7708"/>
</dbReference>
<sequence length="321" mass="36694">MRTRLSVSSKEMDMYPAPVAATETGEGDLKRHKHGEWQKWLRFDRLDDDVDMANLEKECRNLVETWKNSGAVDEWEKAKEKRVGKAQTFLTKYCDTLLAHSQLFSIIPQGDKYTSVFTGVVSSLVKAVCRHREIAEGFSQALAEISDKMSFSCKQSFLYSNDKIRELVIRLYIRYFKFLCLTMEWFSKKKRIRSSFDQSYIPKKIQTEVKDIKGIAEGIQTEVALEFQRDVKERLEEMASSLGKATTARPVISEQYLLPPSEVELVPGNRAIKSLPASKDGASMEDRPEERLVTSEQYLLPPSEEVELAPCQRSSRDLGSP</sequence>
<proteinExistence type="predicted"/>
<dbReference type="EMBL" id="JAQQWM010000008">
    <property type="protein sequence ID" value="KAK8054426.1"/>
    <property type="molecule type" value="Genomic_DNA"/>
</dbReference>
<comment type="caution">
    <text evidence="3">The sequence shown here is derived from an EMBL/GenBank/DDBJ whole genome shotgun (WGS) entry which is preliminary data.</text>
</comment>
<evidence type="ECO:0000313" key="3">
    <source>
        <dbReference type="EMBL" id="KAK8054426.1"/>
    </source>
</evidence>
<evidence type="ECO:0000256" key="1">
    <source>
        <dbReference type="SAM" id="MobiDB-lite"/>
    </source>
</evidence>
<feature type="compositionally biased region" description="Basic and acidic residues" evidence="1">
    <location>
        <begin position="282"/>
        <end position="293"/>
    </location>
</feature>